<dbReference type="EMBL" id="JAAAIM010000463">
    <property type="protein sequence ID" value="KAG0287739.1"/>
    <property type="molecule type" value="Genomic_DNA"/>
</dbReference>
<accession>A0ABQ7JZ18</accession>
<organism evidence="1 2">
    <name type="scientific">Linnemannia gamsii</name>
    <dbReference type="NCBI Taxonomy" id="64522"/>
    <lineage>
        <taxon>Eukaryota</taxon>
        <taxon>Fungi</taxon>
        <taxon>Fungi incertae sedis</taxon>
        <taxon>Mucoromycota</taxon>
        <taxon>Mortierellomycotina</taxon>
        <taxon>Mortierellomycetes</taxon>
        <taxon>Mortierellales</taxon>
        <taxon>Mortierellaceae</taxon>
        <taxon>Linnemannia</taxon>
    </lineage>
</organism>
<evidence type="ECO:0000313" key="1">
    <source>
        <dbReference type="EMBL" id="KAG0287739.1"/>
    </source>
</evidence>
<proteinExistence type="predicted"/>
<name>A0ABQ7JZ18_9FUNG</name>
<keyword evidence="2" id="KW-1185">Reference proteome</keyword>
<evidence type="ECO:0008006" key="3">
    <source>
        <dbReference type="Google" id="ProtNLM"/>
    </source>
</evidence>
<evidence type="ECO:0000313" key="2">
    <source>
        <dbReference type="Proteomes" id="UP001194696"/>
    </source>
</evidence>
<reference evidence="1 2" key="1">
    <citation type="journal article" date="2020" name="Fungal Divers.">
        <title>Resolving the Mortierellaceae phylogeny through synthesis of multi-gene phylogenetics and phylogenomics.</title>
        <authorList>
            <person name="Vandepol N."/>
            <person name="Liber J."/>
            <person name="Desiro A."/>
            <person name="Na H."/>
            <person name="Kennedy M."/>
            <person name="Barry K."/>
            <person name="Grigoriev I.V."/>
            <person name="Miller A.N."/>
            <person name="O'Donnell K."/>
            <person name="Stajich J.E."/>
            <person name="Bonito G."/>
        </authorList>
    </citation>
    <scope>NUCLEOTIDE SEQUENCE [LARGE SCALE GENOMIC DNA]</scope>
    <source>
        <strain evidence="1 2">AD045</strain>
    </source>
</reference>
<protein>
    <recommendedName>
        <fullName evidence="3">F-box domain-containing protein</fullName>
    </recommendedName>
</protein>
<comment type="caution">
    <text evidence="1">The sequence shown here is derived from an EMBL/GenBank/DDBJ whole genome shotgun (WGS) entry which is preliminary data.</text>
</comment>
<sequence>MDPLSRLPVECLEQILRCIADMAVAKSRPTLFALCRVSRHISKVAAPFLYKDPFHLLEIKGYLARRLLATLLAGIPVAQLHPVLRLDMDLVFSPDLDFDTGTVAPFHPFSPHCINHIRFLRHFNVGTYTFLEYVDGGMQPKEYTPAELDYIHGQEFLNMYLLERKDATCLRDPQSDEHLLLYYPNVLYREVTWTLAEPIFEQLKSLSFPLSDIRRYIQMVDRLIRLERVKVYLDMVFDCECCDDIDDNNTLQQARRQRKKESFQDLVRFVKEHTKHVPSCLKTVTTPCSGFWDFISQSCPREVEYEIYAMLPLQYVPMEISVNNWWKVKAHLETIDLGRIRNINFDWAVQEKKDFERLGQGPANTTISATTAVRPTL</sequence>
<dbReference type="Proteomes" id="UP001194696">
    <property type="component" value="Unassembled WGS sequence"/>
</dbReference>
<gene>
    <name evidence="1" type="ORF">BGZ96_008369</name>
</gene>